<dbReference type="RefSeq" id="WP_252593728.1">
    <property type="nucleotide sequence ID" value="NZ_CP099489.1"/>
</dbReference>
<proteinExistence type="predicted"/>
<dbReference type="EMBL" id="CP099489">
    <property type="protein sequence ID" value="USQ80352.1"/>
    <property type="molecule type" value="Genomic_DNA"/>
</dbReference>
<name>A0ABY4YW16_9MICO</name>
<keyword evidence="2" id="KW-1185">Reference proteome</keyword>
<reference evidence="1" key="1">
    <citation type="submission" date="2022-06" db="EMBL/GenBank/DDBJ databases">
        <title>Ornithinimicrobium HY1793.</title>
        <authorList>
            <person name="Huang Y."/>
        </authorList>
    </citation>
    <scope>NUCLEOTIDE SEQUENCE</scope>
    <source>
        <strain evidence="1">HY1793</strain>
    </source>
</reference>
<evidence type="ECO:0000313" key="1">
    <source>
        <dbReference type="EMBL" id="USQ80352.1"/>
    </source>
</evidence>
<evidence type="ECO:0000313" key="2">
    <source>
        <dbReference type="Proteomes" id="UP001056455"/>
    </source>
</evidence>
<organism evidence="1 2">
    <name type="scientific">Ornithinimicrobium faecis</name>
    <dbReference type="NCBI Taxonomy" id="2934158"/>
    <lineage>
        <taxon>Bacteria</taxon>
        <taxon>Bacillati</taxon>
        <taxon>Actinomycetota</taxon>
        <taxon>Actinomycetes</taxon>
        <taxon>Micrococcales</taxon>
        <taxon>Ornithinimicrobiaceae</taxon>
        <taxon>Ornithinimicrobium</taxon>
    </lineage>
</organism>
<dbReference type="Proteomes" id="UP001056455">
    <property type="component" value="Chromosome"/>
</dbReference>
<accession>A0ABY4YW16</accession>
<protein>
    <submittedName>
        <fullName evidence="1">Helix-turn-helix domain-containing protein</fullName>
    </submittedName>
</protein>
<sequence>MSTAAAEDFLNAIATDVSVVEFTRAAAEHPEWMPSRAPSPTAAPMPSAQLDALLAVSGLSEAEQEEARREARDPALGARIAVHDTGVAAHLLGSTLTTQQAASLLGRDPSNIRRGVQAGRYYAVRVAGTLRLPEWQFVEEVTYDHTPGEDAVPDSEFVALPNLADVVPAIPRDLHPEVVAGFMATEQAELDGRSPTEWLRGGGDPGPLCDLLAGLGHQ</sequence>
<gene>
    <name evidence="1" type="ORF">NF556_01420</name>
</gene>